<gene>
    <name evidence="2" type="ORF">C7460_104261</name>
</gene>
<dbReference type="AlphaFoldDB" id="A0A3D9L7Z6"/>
<dbReference type="PANTHER" id="PTHR11373">
    <property type="entry name" value="DEOXYNUCLEOSIDE TRIPHOSPHATE TRIPHOSPHOHYDROLASE"/>
    <property type="match status" value="1"/>
</dbReference>
<dbReference type="EMBL" id="QREG01000004">
    <property type="protein sequence ID" value="REE01241.1"/>
    <property type="molecule type" value="Genomic_DNA"/>
</dbReference>
<protein>
    <recommendedName>
        <fullName evidence="1">HD/PDEase domain-containing protein</fullName>
    </recommendedName>
</protein>
<reference evidence="2 3" key="1">
    <citation type="submission" date="2018-07" db="EMBL/GenBank/DDBJ databases">
        <title>Genomic Encyclopedia of Type Strains, Phase IV (KMG-IV): sequencing the most valuable type-strain genomes for metagenomic binning, comparative biology and taxonomic classification.</title>
        <authorList>
            <person name="Goeker M."/>
        </authorList>
    </citation>
    <scope>NUCLEOTIDE SEQUENCE [LARGE SCALE GENOMIC DNA]</scope>
    <source>
        <strain evidence="2 3">DSM 4134</strain>
    </source>
</reference>
<evidence type="ECO:0000313" key="2">
    <source>
        <dbReference type="EMBL" id="REE01241.1"/>
    </source>
</evidence>
<dbReference type="InterPro" id="IPR045509">
    <property type="entry name" value="HD_assoc_2"/>
</dbReference>
<proteinExistence type="predicted"/>
<dbReference type="InterPro" id="IPR050135">
    <property type="entry name" value="dGTPase-like"/>
</dbReference>
<dbReference type="Pfam" id="PF01966">
    <property type="entry name" value="HD"/>
    <property type="match status" value="1"/>
</dbReference>
<dbReference type="SMART" id="SM00471">
    <property type="entry name" value="HDc"/>
    <property type="match status" value="1"/>
</dbReference>
<name>A0A3D9L7Z6_MARFU</name>
<accession>A0A3D9L7Z6</accession>
<dbReference type="Gene3D" id="1.10.3210.10">
    <property type="entry name" value="Hypothetical protein af1432"/>
    <property type="match status" value="1"/>
</dbReference>
<dbReference type="InterPro" id="IPR003607">
    <property type="entry name" value="HD/PDEase_dom"/>
</dbReference>
<organism evidence="2 3">
    <name type="scientific">Marinoscillum furvescens DSM 4134</name>
    <dbReference type="NCBI Taxonomy" id="1122208"/>
    <lineage>
        <taxon>Bacteria</taxon>
        <taxon>Pseudomonadati</taxon>
        <taxon>Bacteroidota</taxon>
        <taxon>Cytophagia</taxon>
        <taxon>Cytophagales</taxon>
        <taxon>Reichenbachiellaceae</taxon>
        <taxon>Marinoscillum</taxon>
    </lineage>
</organism>
<evidence type="ECO:0000313" key="3">
    <source>
        <dbReference type="Proteomes" id="UP000256779"/>
    </source>
</evidence>
<sequence>MNKKKILNDPVYGFINIPNELVFDIIEHSYFQRLRRIKQLGLTDLVYPGALHTRFHHAIGATYLMQKTLDTLRTKGVMIFDAEYEAALIAILLHDVGHGPFSHTLEFSLFQDVQHEQISLWIFDKLNKEFGGRLEMAKQIFTGTYHRKFLHQLVSSQLDVDRLDYLKRDSFFTGVYEGTIGAERIIKMINVENDQLVVEEKGIYSIENFLSARRLMYWQVYLHKTSVAAEAMLISLIKRAKKLTQKGKDVPATPAFRIFLERDISRQEFFDDKDLLDIFTMLDDTDIWGCIKMWQSHDDVVLARLSHALLNRRLWAIKLSNEKFPSELTDSLQQQLQEEGLTQAETKHFIQKGSISNSAYIARGGSINILMKTGEVVDVAQATDLPNIKAMSKIVKKYYLCYPKNLTLPELPQEESPV</sequence>
<dbReference type="GO" id="GO:0006203">
    <property type="term" value="P:dGTP catabolic process"/>
    <property type="evidence" value="ECO:0007669"/>
    <property type="project" value="TreeGrafter"/>
</dbReference>
<dbReference type="RefSeq" id="WP_115867316.1">
    <property type="nucleotide sequence ID" value="NZ_QREG01000004.1"/>
</dbReference>
<dbReference type="CDD" id="cd00077">
    <property type="entry name" value="HDc"/>
    <property type="match status" value="1"/>
</dbReference>
<dbReference type="Proteomes" id="UP000256779">
    <property type="component" value="Unassembled WGS sequence"/>
</dbReference>
<keyword evidence="3" id="KW-1185">Reference proteome</keyword>
<comment type="caution">
    <text evidence="2">The sequence shown here is derived from an EMBL/GenBank/DDBJ whole genome shotgun (WGS) entry which is preliminary data.</text>
</comment>
<dbReference type="Pfam" id="PF19276">
    <property type="entry name" value="HD_assoc_2"/>
    <property type="match status" value="1"/>
</dbReference>
<evidence type="ECO:0000259" key="1">
    <source>
        <dbReference type="SMART" id="SM00471"/>
    </source>
</evidence>
<feature type="domain" description="HD/PDEase" evidence="1">
    <location>
        <begin position="50"/>
        <end position="175"/>
    </location>
</feature>
<dbReference type="SUPFAM" id="SSF109604">
    <property type="entry name" value="HD-domain/PDEase-like"/>
    <property type="match status" value="1"/>
</dbReference>
<dbReference type="InterPro" id="IPR006674">
    <property type="entry name" value="HD_domain"/>
</dbReference>
<dbReference type="PANTHER" id="PTHR11373:SF4">
    <property type="entry name" value="DEOXYNUCLEOSIDE TRIPHOSPHATE TRIPHOSPHOHYDROLASE SAMHD1"/>
    <property type="match status" value="1"/>
</dbReference>
<dbReference type="GO" id="GO:0008832">
    <property type="term" value="F:dGTPase activity"/>
    <property type="evidence" value="ECO:0007669"/>
    <property type="project" value="TreeGrafter"/>
</dbReference>
<dbReference type="OrthoDB" id="9803619at2"/>